<comment type="caution">
    <text evidence="2">The sequence shown here is derived from an EMBL/GenBank/DDBJ whole genome shotgun (WGS) entry which is preliminary data.</text>
</comment>
<sequence>MSSFQRAPSARTTEAGKYGVNAPAPEVTKLTVAIDRITGHVVAIGINDERLDASLGQQHDVPAGFVPEIGKPLEGVTVTRNEITGLAV</sequence>
<evidence type="ECO:0000313" key="3">
    <source>
        <dbReference type="Proteomes" id="UP001363010"/>
    </source>
</evidence>
<proteinExistence type="predicted"/>
<dbReference type="Proteomes" id="UP001363010">
    <property type="component" value="Unassembled WGS sequence"/>
</dbReference>
<protein>
    <submittedName>
        <fullName evidence="2">Uncharacterized protein</fullName>
    </submittedName>
</protein>
<name>A0ABU8VX96_9BURK</name>
<accession>A0ABU8VX96</accession>
<dbReference type="EMBL" id="JBBKZV010000004">
    <property type="protein sequence ID" value="MEJ8822238.1"/>
    <property type="molecule type" value="Genomic_DNA"/>
</dbReference>
<gene>
    <name evidence="2" type="ORF">WKW80_09320</name>
</gene>
<keyword evidence="3" id="KW-1185">Reference proteome</keyword>
<evidence type="ECO:0000313" key="2">
    <source>
        <dbReference type="EMBL" id="MEJ8822238.1"/>
    </source>
</evidence>
<organism evidence="2 3">
    <name type="scientific">Variovorax humicola</name>
    <dbReference type="NCBI Taxonomy" id="1769758"/>
    <lineage>
        <taxon>Bacteria</taxon>
        <taxon>Pseudomonadati</taxon>
        <taxon>Pseudomonadota</taxon>
        <taxon>Betaproteobacteria</taxon>
        <taxon>Burkholderiales</taxon>
        <taxon>Comamonadaceae</taxon>
        <taxon>Variovorax</taxon>
    </lineage>
</organism>
<feature type="region of interest" description="Disordered" evidence="1">
    <location>
        <begin position="1"/>
        <end position="20"/>
    </location>
</feature>
<dbReference type="RefSeq" id="WP_340363288.1">
    <property type="nucleotide sequence ID" value="NZ_JBBKZV010000004.1"/>
</dbReference>
<reference evidence="2 3" key="1">
    <citation type="submission" date="2024-03" db="EMBL/GenBank/DDBJ databases">
        <title>Novel species of the genus Variovorax.</title>
        <authorList>
            <person name="Liu Q."/>
            <person name="Xin Y.-H."/>
        </authorList>
    </citation>
    <scope>NUCLEOTIDE SEQUENCE [LARGE SCALE GENOMIC DNA]</scope>
    <source>
        <strain evidence="2 3">KACC 18501</strain>
    </source>
</reference>
<feature type="compositionally biased region" description="Polar residues" evidence="1">
    <location>
        <begin position="1"/>
        <end position="12"/>
    </location>
</feature>
<evidence type="ECO:0000256" key="1">
    <source>
        <dbReference type="SAM" id="MobiDB-lite"/>
    </source>
</evidence>